<dbReference type="PANTHER" id="PTHR48228:SF5">
    <property type="entry name" value="ALPHA-METHYLACYL-COA RACEMASE"/>
    <property type="match status" value="1"/>
</dbReference>
<dbReference type="PANTHER" id="PTHR48228">
    <property type="entry name" value="SUCCINYL-COA--D-CITRAMALATE COA-TRANSFERASE"/>
    <property type="match status" value="1"/>
</dbReference>
<reference evidence="1 2" key="1">
    <citation type="journal article" date="2019" name="Int. J. Syst. Evol. Microbiol.">
        <title>The Global Catalogue of Microorganisms (GCM) 10K type strain sequencing project: providing services to taxonomists for standard genome sequencing and annotation.</title>
        <authorList>
            <consortium name="The Broad Institute Genomics Platform"/>
            <consortium name="The Broad Institute Genome Sequencing Center for Infectious Disease"/>
            <person name="Wu L."/>
            <person name="Ma J."/>
        </authorList>
    </citation>
    <scope>NUCLEOTIDE SEQUENCE [LARGE SCALE GENOMIC DNA]</scope>
    <source>
        <strain evidence="1 2">JCM 13249</strain>
    </source>
</reference>
<dbReference type="Gene3D" id="3.40.50.10540">
    <property type="entry name" value="Crotonobetainyl-coa:carnitine coa-transferase, domain 1"/>
    <property type="match status" value="1"/>
</dbReference>
<evidence type="ECO:0000313" key="2">
    <source>
        <dbReference type="Proteomes" id="UP001500655"/>
    </source>
</evidence>
<dbReference type="InterPro" id="IPR023606">
    <property type="entry name" value="CoA-Trfase_III_dom_1_sf"/>
</dbReference>
<dbReference type="InterPro" id="IPR003673">
    <property type="entry name" value="CoA-Trfase_fam_III"/>
</dbReference>
<dbReference type="Gene3D" id="3.30.1540.10">
    <property type="entry name" value="formyl-coa transferase, domain 3"/>
    <property type="match status" value="1"/>
</dbReference>
<comment type="caution">
    <text evidence="1">The sequence shown here is derived from an EMBL/GenBank/DDBJ whole genome shotgun (WGS) entry which is preliminary data.</text>
</comment>
<dbReference type="RefSeq" id="WP_344077067.1">
    <property type="nucleotide sequence ID" value="NZ_BAAALS010000003.1"/>
</dbReference>
<dbReference type="Pfam" id="PF02515">
    <property type="entry name" value="CoA_transf_3"/>
    <property type="match status" value="1"/>
</dbReference>
<dbReference type="InterPro" id="IPR050509">
    <property type="entry name" value="CoA-transferase_III"/>
</dbReference>
<dbReference type="Proteomes" id="UP001500655">
    <property type="component" value="Unassembled WGS sequence"/>
</dbReference>
<dbReference type="EMBL" id="BAAALS010000003">
    <property type="protein sequence ID" value="GAA1740128.1"/>
    <property type="molecule type" value="Genomic_DNA"/>
</dbReference>
<accession>A0ABN2JVF6</accession>
<keyword evidence="2" id="KW-1185">Reference proteome</keyword>
<sequence>MTTAAAGAFPTFGDALRILPGVTVLEIGTQASAPSCGAVLASLGADVIKVEHPRAGDPARAVGPFRGFPDLHNGLLFEGLNRAKRSVTLNLTMPSSVPLVAELARNADVVIENAAPGGYPWPWLETTWQSARPAGLVACHLSPLGAPAGERFGPQHELQASAASGMSATMGLPDRPPLPLPPLVSGINAGLYAATAVLAVLSDPNRRATVSIEVTEAEALLAVHTASDLIDWVVAQRAPIRTGAKQTRDGFSSETVACADGWAHVSLVVPAQREHLRALMAGAGFETDEELQDETGGVSELVRRWLVTQTRRQLLEAELAHDVGVVPLLSGSEFAAIVAERRGTAAELEDALLVPRVTATDECAPRLGQHNGEVWPAVFDRVYGDAGWATEAFVQGLL</sequence>
<protein>
    <submittedName>
        <fullName evidence="1">CaiB/BaiF CoA-transferase family protein</fullName>
    </submittedName>
</protein>
<organism evidence="1 2">
    <name type="scientific">Luedemannella helvata</name>
    <dbReference type="NCBI Taxonomy" id="349315"/>
    <lineage>
        <taxon>Bacteria</taxon>
        <taxon>Bacillati</taxon>
        <taxon>Actinomycetota</taxon>
        <taxon>Actinomycetes</taxon>
        <taxon>Micromonosporales</taxon>
        <taxon>Micromonosporaceae</taxon>
        <taxon>Luedemannella</taxon>
    </lineage>
</organism>
<proteinExistence type="predicted"/>
<dbReference type="InterPro" id="IPR044855">
    <property type="entry name" value="CoA-Trfase_III_dom3_sf"/>
</dbReference>
<evidence type="ECO:0000313" key="1">
    <source>
        <dbReference type="EMBL" id="GAA1740128.1"/>
    </source>
</evidence>
<name>A0ABN2JVF6_9ACTN</name>
<dbReference type="SUPFAM" id="SSF89796">
    <property type="entry name" value="CoA-transferase family III (CaiB/BaiF)"/>
    <property type="match status" value="1"/>
</dbReference>
<gene>
    <name evidence="1" type="ORF">GCM10009681_08750</name>
</gene>